<sequence length="123" mass="13775">MRLLTQITVRSLLKRTTLYCPMQEEIEEIGPTNCQEISKNEVFCNEPVQEVNASKGDSLNQGNNGLVHKQEVAKESSEQDNTNDAYLPGSKDACKNKEHCEEAAVRKEKNVCENKEENGESTS</sequence>
<dbReference type="Gramene" id="TKW20173">
    <property type="protein sequence ID" value="TKW20173"/>
    <property type="gene ID" value="SEVIR_4G068602v2"/>
</dbReference>
<evidence type="ECO:0000313" key="2">
    <source>
        <dbReference type="EMBL" id="TKW20173.1"/>
    </source>
</evidence>
<dbReference type="Proteomes" id="UP000298652">
    <property type="component" value="Chromosome 4"/>
</dbReference>
<organism evidence="2 3">
    <name type="scientific">Setaria viridis</name>
    <name type="common">Green bristlegrass</name>
    <name type="synonym">Setaria italica subsp. viridis</name>
    <dbReference type="NCBI Taxonomy" id="4556"/>
    <lineage>
        <taxon>Eukaryota</taxon>
        <taxon>Viridiplantae</taxon>
        <taxon>Streptophyta</taxon>
        <taxon>Embryophyta</taxon>
        <taxon>Tracheophyta</taxon>
        <taxon>Spermatophyta</taxon>
        <taxon>Magnoliopsida</taxon>
        <taxon>Liliopsida</taxon>
        <taxon>Poales</taxon>
        <taxon>Poaceae</taxon>
        <taxon>PACMAD clade</taxon>
        <taxon>Panicoideae</taxon>
        <taxon>Panicodae</taxon>
        <taxon>Paniceae</taxon>
        <taxon>Cenchrinae</taxon>
        <taxon>Setaria</taxon>
    </lineage>
</organism>
<reference evidence="2" key="1">
    <citation type="submission" date="2019-03" db="EMBL/GenBank/DDBJ databases">
        <title>WGS assembly of Setaria viridis.</title>
        <authorList>
            <person name="Huang P."/>
            <person name="Jenkins J."/>
            <person name="Grimwood J."/>
            <person name="Barry K."/>
            <person name="Healey A."/>
            <person name="Mamidi S."/>
            <person name="Sreedasyam A."/>
            <person name="Shu S."/>
            <person name="Feldman M."/>
            <person name="Wu J."/>
            <person name="Yu Y."/>
            <person name="Chen C."/>
            <person name="Johnson J."/>
            <person name="Rokhsar D."/>
            <person name="Baxter I."/>
            <person name="Schmutz J."/>
            <person name="Brutnell T."/>
            <person name="Kellogg E."/>
        </authorList>
    </citation>
    <scope>NUCLEOTIDE SEQUENCE [LARGE SCALE GENOMIC DNA]</scope>
</reference>
<proteinExistence type="predicted"/>
<evidence type="ECO:0000256" key="1">
    <source>
        <dbReference type="SAM" id="MobiDB-lite"/>
    </source>
</evidence>
<protein>
    <submittedName>
        <fullName evidence="2">Uncharacterized protein</fullName>
    </submittedName>
</protein>
<feature type="region of interest" description="Disordered" evidence="1">
    <location>
        <begin position="70"/>
        <end position="91"/>
    </location>
</feature>
<accession>A0A4U6UZ82</accession>
<gene>
    <name evidence="2" type="ORF">SEVIR_4G068602v2</name>
</gene>
<name>A0A4U6UZ82_SETVI</name>
<dbReference type="EMBL" id="CM016555">
    <property type="protein sequence ID" value="TKW20173.1"/>
    <property type="molecule type" value="Genomic_DNA"/>
</dbReference>
<evidence type="ECO:0000313" key="3">
    <source>
        <dbReference type="Proteomes" id="UP000298652"/>
    </source>
</evidence>
<dbReference type="AlphaFoldDB" id="A0A4U6UZ82"/>
<keyword evidence="3" id="KW-1185">Reference proteome</keyword>